<protein>
    <submittedName>
        <fullName evidence="14">Peptidase M50</fullName>
    </submittedName>
</protein>
<evidence type="ECO:0000256" key="7">
    <source>
        <dbReference type="ARBA" id="ARBA00022723"/>
    </source>
</evidence>
<evidence type="ECO:0000256" key="5">
    <source>
        <dbReference type="ARBA" id="ARBA00022670"/>
    </source>
</evidence>
<evidence type="ECO:0000256" key="4">
    <source>
        <dbReference type="ARBA" id="ARBA00022475"/>
    </source>
</evidence>
<dbReference type="HOGENOM" id="CLU_086979_1_1_7"/>
<evidence type="ECO:0000256" key="8">
    <source>
        <dbReference type="ARBA" id="ARBA00022801"/>
    </source>
</evidence>
<comment type="similarity">
    <text evidence="3">Belongs to the peptidase M50B family.</text>
</comment>
<reference evidence="15" key="1">
    <citation type="journal article" date="2015" name="Genome Announc.">
        <title>High-Quality Draft Genome Sequence of Desulfovibrio carbinoliphilus FW-101-2B, an Organic Acid-Oxidizing Sulfate-Reducing Bacterium Isolated from Uranium(VI)-Contaminated Groundwater.</title>
        <authorList>
            <person name="Ramsay B.D."/>
            <person name="Hwang C."/>
            <person name="Woo H.L."/>
            <person name="Carroll S.L."/>
            <person name="Lucas S."/>
            <person name="Han J."/>
            <person name="Lapidus A.L."/>
            <person name="Cheng J.F."/>
            <person name="Goodwin L.A."/>
            <person name="Pitluck S."/>
            <person name="Peters L."/>
            <person name="Chertkov O."/>
            <person name="Held B."/>
            <person name="Detter J.C."/>
            <person name="Han C.S."/>
            <person name="Tapia R."/>
            <person name="Land M.L."/>
            <person name="Hauser L.J."/>
            <person name="Kyrpides N.C."/>
            <person name="Ivanova N.N."/>
            <person name="Mikhailova N."/>
            <person name="Pagani I."/>
            <person name="Woyke T."/>
            <person name="Arkin A.P."/>
            <person name="Dehal P."/>
            <person name="Chivian D."/>
            <person name="Criddle C.S."/>
            <person name="Wu W."/>
            <person name="Chakraborty R."/>
            <person name="Hazen T.C."/>
            <person name="Fields M.W."/>
        </authorList>
    </citation>
    <scope>NUCLEOTIDE SEQUENCE [LARGE SCALE GENOMIC DNA]</scope>
    <source>
        <strain evidence="15">FW-101-2B</strain>
    </source>
</reference>
<comment type="cofactor">
    <cofactor evidence="1">
        <name>Zn(2+)</name>
        <dbReference type="ChEBI" id="CHEBI:29105"/>
    </cofactor>
</comment>
<keyword evidence="10 13" id="KW-1133">Transmembrane helix</keyword>
<evidence type="ECO:0000313" key="14">
    <source>
        <dbReference type="EMBL" id="EHJ47299.1"/>
    </source>
</evidence>
<dbReference type="PANTHER" id="PTHR35864:SF1">
    <property type="entry name" value="ZINC METALLOPROTEASE YWHC-RELATED"/>
    <property type="match status" value="1"/>
</dbReference>
<dbReference type="CDD" id="cd06158">
    <property type="entry name" value="S2P-M50_like_1"/>
    <property type="match status" value="1"/>
</dbReference>
<proteinExistence type="inferred from homology"/>
<organism evidence="14 15">
    <name type="scientific">Solidesulfovibrio carbinoliphilus subsp. oakridgensis</name>
    <dbReference type="NCBI Taxonomy" id="694327"/>
    <lineage>
        <taxon>Bacteria</taxon>
        <taxon>Pseudomonadati</taxon>
        <taxon>Thermodesulfobacteriota</taxon>
        <taxon>Desulfovibrionia</taxon>
        <taxon>Desulfovibrionales</taxon>
        <taxon>Desulfovibrionaceae</taxon>
        <taxon>Solidesulfovibrio</taxon>
    </lineage>
</organism>
<dbReference type="GO" id="GO:0046872">
    <property type="term" value="F:metal ion binding"/>
    <property type="evidence" value="ECO:0007669"/>
    <property type="project" value="UniProtKB-KW"/>
</dbReference>
<dbReference type="AlphaFoldDB" id="G7Q6C6"/>
<keyword evidence="6 13" id="KW-0812">Transmembrane</keyword>
<dbReference type="GO" id="GO:0005886">
    <property type="term" value="C:plasma membrane"/>
    <property type="evidence" value="ECO:0007669"/>
    <property type="project" value="UniProtKB-SubCell"/>
</dbReference>
<keyword evidence="7" id="KW-0479">Metal-binding</keyword>
<dbReference type="InterPro" id="IPR044537">
    <property type="entry name" value="Rip2-like"/>
</dbReference>
<dbReference type="PANTHER" id="PTHR35864">
    <property type="entry name" value="ZINC METALLOPROTEASE MJ0611-RELATED"/>
    <property type="match status" value="1"/>
</dbReference>
<evidence type="ECO:0000256" key="6">
    <source>
        <dbReference type="ARBA" id="ARBA00022692"/>
    </source>
</evidence>
<feature type="transmembrane region" description="Helical" evidence="13">
    <location>
        <begin position="59"/>
        <end position="77"/>
    </location>
</feature>
<feature type="transmembrane region" description="Helical" evidence="13">
    <location>
        <begin position="141"/>
        <end position="161"/>
    </location>
</feature>
<evidence type="ECO:0000256" key="13">
    <source>
        <dbReference type="SAM" id="Phobius"/>
    </source>
</evidence>
<evidence type="ECO:0000313" key="15">
    <source>
        <dbReference type="Proteomes" id="UP000004662"/>
    </source>
</evidence>
<gene>
    <name evidence="14" type="ORF">DFW101_1289</name>
</gene>
<dbReference type="STRING" id="694327.DFW101_1289"/>
<dbReference type="eggNOG" id="COG1994">
    <property type="taxonomic scope" value="Bacteria"/>
</dbReference>
<evidence type="ECO:0000256" key="2">
    <source>
        <dbReference type="ARBA" id="ARBA00004651"/>
    </source>
</evidence>
<feature type="transmembrane region" description="Helical" evidence="13">
    <location>
        <begin position="97"/>
        <end position="121"/>
    </location>
</feature>
<evidence type="ECO:0000256" key="10">
    <source>
        <dbReference type="ARBA" id="ARBA00022989"/>
    </source>
</evidence>
<feature type="transmembrane region" description="Helical" evidence="13">
    <location>
        <begin position="192"/>
        <end position="215"/>
    </location>
</feature>
<dbReference type="Proteomes" id="UP000004662">
    <property type="component" value="Chromosome"/>
</dbReference>
<keyword evidence="9" id="KW-0862">Zinc</keyword>
<evidence type="ECO:0000256" key="3">
    <source>
        <dbReference type="ARBA" id="ARBA00007931"/>
    </source>
</evidence>
<evidence type="ECO:0000256" key="1">
    <source>
        <dbReference type="ARBA" id="ARBA00001947"/>
    </source>
</evidence>
<name>G7Q6C6_9BACT</name>
<evidence type="ECO:0000256" key="11">
    <source>
        <dbReference type="ARBA" id="ARBA00023049"/>
    </source>
</evidence>
<sequence>MLAAITMLPNLSQTIQEIALLVVPVLMAVTFHEAAHGFVANWLGDPTPRLAGRLTLNPFRHLDIIGTLAFLLTRMIGWAKPVPVNPRYFRDPVRGMLLVAAAGPAMNFLLAVCFALAARAIESLGAGVLPGTMAYQLLEPLLYMCGAGVTVNVALGVFNLLPVPPLDGSNILAAFLPPHLAARYLDFGRWGFLILILLAVAGVLGRLILPIVSFLSHLLL</sequence>
<keyword evidence="12 13" id="KW-0472">Membrane</keyword>
<keyword evidence="4" id="KW-1003">Cell membrane</keyword>
<keyword evidence="8" id="KW-0378">Hydrolase</keyword>
<evidence type="ECO:0000256" key="9">
    <source>
        <dbReference type="ARBA" id="ARBA00022833"/>
    </source>
</evidence>
<evidence type="ECO:0000256" key="12">
    <source>
        <dbReference type="ARBA" id="ARBA00023136"/>
    </source>
</evidence>
<comment type="subcellular location">
    <subcellularLocation>
        <location evidence="2">Cell membrane</location>
        <topology evidence="2">Multi-pass membrane protein</topology>
    </subcellularLocation>
</comment>
<keyword evidence="5" id="KW-0645">Protease</keyword>
<keyword evidence="15" id="KW-1185">Reference proteome</keyword>
<dbReference type="EMBL" id="CM001368">
    <property type="protein sequence ID" value="EHJ47299.1"/>
    <property type="molecule type" value="Genomic_DNA"/>
</dbReference>
<dbReference type="InterPro" id="IPR052348">
    <property type="entry name" value="Metallopeptidase_M50B"/>
</dbReference>
<keyword evidence="11" id="KW-0482">Metalloprotease</keyword>
<feature type="transmembrane region" description="Helical" evidence="13">
    <location>
        <begin position="18"/>
        <end position="39"/>
    </location>
</feature>
<accession>G7Q6C6</accession>
<dbReference type="GO" id="GO:0008237">
    <property type="term" value="F:metallopeptidase activity"/>
    <property type="evidence" value="ECO:0007669"/>
    <property type="project" value="UniProtKB-KW"/>
</dbReference>
<dbReference type="GO" id="GO:0006508">
    <property type="term" value="P:proteolysis"/>
    <property type="evidence" value="ECO:0007669"/>
    <property type="project" value="UniProtKB-KW"/>
</dbReference>